<evidence type="ECO:0000259" key="3">
    <source>
        <dbReference type="PROSITE" id="PS50200"/>
    </source>
</evidence>
<proteinExistence type="predicted"/>
<dbReference type="Pfam" id="PF00788">
    <property type="entry name" value="RA"/>
    <property type="match status" value="1"/>
</dbReference>
<dbReference type="GO" id="GO:0007165">
    <property type="term" value="P:signal transduction"/>
    <property type="evidence" value="ECO:0007669"/>
    <property type="project" value="InterPro"/>
</dbReference>
<dbReference type="Proteomes" id="UP000094565">
    <property type="component" value="Chromosome 1"/>
</dbReference>
<evidence type="ECO:0000313" key="4">
    <source>
        <dbReference type="EMBL" id="ANZ73932.1"/>
    </source>
</evidence>
<evidence type="ECO:0000313" key="5">
    <source>
        <dbReference type="Proteomes" id="UP000094565"/>
    </source>
</evidence>
<feature type="domain" description="Ras-associating" evidence="3">
    <location>
        <begin position="259"/>
        <end position="339"/>
    </location>
</feature>
<dbReference type="EMBL" id="CP014584">
    <property type="protein sequence ID" value="ANZ73932.1"/>
    <property type="molecule type" value="Genomic_DNA"/>
</dbReference>
<dbReference type="InterPro" id="IPR000159">
    <property type="entry name" value="RA_dom"/>
</dbReference>
<dbReference type="Gene3D" id="1.10.150.50">
    <property type="entry name" value="Transcription Factor, Ets-1"/>
    <property type="match status" value="1"/>
</dbReference>
<feature type="compositionally biased region" description="Polar residues" evidence="1">
    <location>
        <begin position="211"/>
        <end position="221"/>
    </location>
</feature>
<evidence type="ECO:0000259" key="2">
    <source>
        <dbReference type="PROSITE" id="PS50105"/>
    </source>
</evidence>
<dbReference type="SMART" id="SM00454">
    <property type="entry name" value="SAM"/>
    <property type="match status" value="1"/>
</dbReference>
<gene>
    <name evidence="4" type="primary">STE50</name>
    <name evidence="4" type="ORF">ATY40_BA7501189</name>
</gene>
<dbReference type="Gene3D" id="3.10.20.90">
    <property type="entry name" value="Phosphatidylinositol 3-kinase Catalytic Subunit, Chain A, domain 1"/>
    <property type="match status" value="1"/>
</dbReference>
<dbReference type="PROSITE" id="PS50105">
    <property type="entry name" value="SAM_DOMAIN"/>
    <property type="match status" value="1"/>
</dbReference>
<dbReference type="InterPro" id="IPR013761">
    <property type="entry name" value="SAM/pointed_sf"/>
</dbReference>
<feature type="region of interest" description="Disordered" evidence="1">
    <location>
        <begin position="205"/>
        <end position="265"/>
    </location>
</feature>
<dbReference type="OrthoDB" id="445896at2759"/>
<organism evidence="4 5">
    <name type="scientific">Komagataella pastoris</name>
    <name type="common">Yeast</name>
    <name type="synonym">Pichia pastoris</name>
    <dbReference type="NCBI Taxonomy" id="4922"/>
    <lineage>
        <taxon>Eukaryota</taxon>
        <taxon>Fungi</taxon>
        <taxon>Dikarya</taxon>
        <taxon>Ascomycota</taxon>
        <taxon>Saccharomycotina</taxon>
        <taxon>Pichiomycetes</taxon>
        <taxon>Pichiales</taxon>
        <taxon>Pichiaceae</taxon>
        <taxon>Komagataella</taxon>
    </lineage>
</organism>
<dbReference type="SUPFAM" id="SSF47769">
    <property type="entry name" value="SAM/Pointed domain"/>
    <property type="match status" value="1"/>
</dbReference>
<dbReference type="InterPro" id="IPR029071">
    <property type="entry name" value="Ubiquitin-like_domsf"/>
</dbReference>
<sequence length="354" mass="39470">MTDYVTSKRPDNVLNWTSVHVSSWIGETIPEIDPSLLQNFLEHEIAGDVLPYLKSEDLKEIGVSELKHRISIKKNIHGLLVSNEKHVDTSILSDTATELGTLILTNKFITQMANRKNIAVDDSMHNPNKRLAEQFNKLRKDLLPIFKWIKETQPLPTPENTHFTSMGSVPASPVEYTSGESTLSNPSISTINANEGVNSTVAAQSLGRKPTLSSRRQSHGLSPTGEHLNVSSSPSTGNFETLNGERPNLRSASSGSQEHTENELLKPLRVKADEPCYKVIQNAMKRHGLSVDDWRKYALVICYGDEERVLGLHEKPGSIFKELKDQKQNPAIMLRQIDTNNDDQNHIETPGGRL</sequence>
<feature type="domain" description="SAM" evidence="2">
    <location>
        <begin position="16"/>
        <end position="82"/>
    </location>
</feature>
<evidence type="ECO:0000256" key="1">
    <source>
        <dbReference type="SAM" id="MobiDB-lite"/>
    </source>
</evidence>
<reference evidence="4 5" key="1">
    <citation type="submission" date="2016-02" db="EMBL/GenBank/DDBJ databases">
        <title>Comparative genomic and transcriptomic foundation for Pichia pastoris.</title>
        <authorList>
            <person name="Love K.R."/>
            <person name="Shah K.A."/>
            <person name="Whittaker C.A."/>
            <person name="Wu J."/>
            <person name="Bartlett M.C."/>
            <person name="Ma D."/>
            <person name="Leeson R.L."/>
            <person name="Priest M."/>
            <person name="Young S.K."/>
            <person name="Love J.C."/>
        </authorList>
    </citation>
    <scope>NUCLEOTIDE SEQUENCE [LARGE SCALE GENOMIC DNA]</scope>
    <source>
        <strain evidence="4 5">ATCC 28485</strain>
    </source>
</reference>
<name>A0A1B2J7J5_PICPA</name>
<dbReference type="Pfam" id="PF07647">
    <property type="entry name" value="SAM_2"/>
    <property type="match status" value="1"/>
</dbReference>
<dbReference type="InterPro" id="IPR001660">
    <property type="entry name" value="SAM"/>
</dbReference>
<dbReference type="SUPFAM" id="SSF54236">
    <property type="entry name" value="Ubiquitin-like"/>
    <property type="match status" value="1"/>
</dbReference>
<dbReference type="PROSITE" id="PS50200">
    <property type="entry name" value="RA"/>
    <property type="match status" value="1"/>
</dbReference>
<feature type="compositionally biased region" description="Polar residues" evidence="1">
    <location>
        <begin position="229"/>
        <end position="241"/>
    </location>
</feature>
<protein>
    <submittedName>
        <fullName evidence="4">BA75_01189T0</fullName>
    </submittedName>
</protein>
<dbReference type="CDD" id="cd01786">
    <property type="entry name" value="RA_STE50"/>
    <property type="match status" value="1"/>
</dbReference>
<dbReference type="AlphaFoldDB" id="A0A1B2J7J5"/>
<dbReference type="SMART" id="SM00314">
    <property type="entry name" value="RA"/>
    <property type="match status" value="1"/>
</dbReference>
<accession>A0A1B2J7J5</accession>
<keyword evidence="5" id="KW-1185">Reference proteome</keyword>